<dbReference type="PROSITE" id="PS01028">
    <property type="entry name" value="DEHYDROQUINASE_I"/>
    <property type="match status" value="1"/>
</dbReference>
<comment type="similarity">
    <text evidence="26">In the 2nd section; belongs to the EPSP synthase family.</text>
</comment>
<comment type="caution">
    <text evidence="26">Lacks conserved residue(s) required for the propagation of feature annotation.</text>
</comment>
<gene>
    <name evidence="34" type="ORF">JL09_g3904</name>
</gene>
<feature type="binding site" evidence="26">
    <location>
        <begin position="578"/>
        <end position="581"/>
    </location>
    <ligand>
        <name>NAD(+)</name>
        <dbReference type="ChEBI" id="CHEBI:57540"/>
    </ligand>
</feature>
<feature type="binding site" evidence="26">
    <location>
        <begin position="689"/>
        <end position="692"/>
    </location>
    <ligand>
        <name>7-phospho-2-dehydro-3-deoxy-D-arabino-heptonate</name>
        <dbReference type="ChEBI" id="CHEBI:58394"/>
    </ligand>
</feature>
<dbReference type="GO" id="GO:0004765">
    <property type="term" value="F:shikimate kinase activity"/>
    <property type="evidence" value="ECO:0007669"/>
    <property type="project" value="UniProtKB-UniRule"/>
</dbReference>
<comment type="subunit">
    <text evidence="26">Homodimer.</text>
</comment>
<dbReference type="EC" id="2.5.1.19" evidence="26"/>
<dbReference type="PROSITE" id="PS01128">
    <property type="entry name" value="SHIKIMATE_KINASE"/>
    <property type="match status" value="1"/>
</dbReference>
<dbReference type="Gene3D" id="3.65.10.10">
    <property type="entry name" value="Enolpyruvate transferase domain"/>
    <property type="match status" value="2"/>
</dbReference>
<dbReference type="GO" id="GO:0006310">
    <property type="term" value="P:DNA recombination"/>
    <property type="evidence" value="ECO:0007669"/>
    <property type="project" value="UniProtKB-ARBA"/>
</dbReference>
<dbReference type="CDD" id="cd00464">
    <property type="entry name" value="SK"/>
    <property type="match status" value="1"/>
</dbReference>
<dbReference type="Pfam" id="PF01487">
    <property type="entry name" value="DHquinase_I"/>
    <property type="match status" value="1"/>
</dbReference>
<dbReference type="Pfam" id="PF00275">
    <property type="entry name" value="EPSP_synthase"/>
    <property type="match status" value="1"/>
</dbReference>
<keyword evidence="12 26" id="KW-0547">Nucleotide-binding</keyword>
<dbReference type="Pfam" id="PF24621">
    <property type="entry name" value="DHQS_C"/>
    <property type="match status" value="1"/>
</dbReference>
<evidence type="ECO:0000256" key="3">
    <source>
        <dbReference type="ARBA" id="ARBA00004842"/>
    </source>
</evidence>
<dbReference type="SUPFAM" id="SSF51735">
    <property type="entry name" value="NAD(P)-binding Rossmann-fold domains"/>
    <property type="match status" value="1"/>
</dbReference>
<keyword evidence="8 26" id="KW-0963">Cytoplasm</keyword>
<feature type="binding site" evidence="26">
    <location>
        <position position="647"/>
    </location>
    <ligand>
        <name>7-phospho-2-dehydro-3-deoxy-D-arabino-heptonate</name>
        <dbReference type="ChEBI" id="CHEBI:58394"/>
    </ligand>
</feature>
<keyword evidence="27" id="KW-0175">Coiled coil</keyword>
<dbReference type="InterPro" id="IPR006264">
    <property type="entry name" value="EPSP_synthase"/>
</dbReference>
<evidence type="ECO:0000256" key="21">
    <source>
        <dbReference type="ARBA" id="ARBA00023239"/>
    </source>
</evidence>
<dbReference type="GO" id="GO:0009073">
    <property type="term" value="P:aromatic amino acid family biosynthetic process"/>
    <property type="evidence" value="ECO:0007669"/>
    <property type="project" value="UniProtKB-UniRule"/>
</dbReference>
<evidence type="ECO:0000256" key="20">
    <source>
        <dbReference type="ARBA" id="ARBA00023204"/>
    </source>
</evidence>
<protein>
    <recommendedName>
        <fullName evidence="26">Pentafunctional AROM polypeptide</fullName>
    </recommendedName>
    <domain>
        <recommendedName>
            <fullName evidence="26">3-dehydroquinate synthase</fullName>
            <shortName evidence="26">DHQS</shortName>
            <ecNumber evidence="26">4.2.3.4</ecNumber>
        </recommendedName>
    </domain>
    <domain>
        <recommendedName>
            <fullName evidence="26">3-phosphoshikimate 1-carboxyvinyltransferase</fullName>
            <ecNumber evidence="26">2.5.1.19</ecNumber>
        </recommendedName>
        <alternativeName>
            <fullName evidence="26">5-enolpyruvylshikimate-3-phosphate synthase</fullName>
            <shortName evidence="26">EPSP synthase</shortName>
            <shortName evidence="26">EPSPS</shortName>
        </alternativeName>
    </domain>
    <domain>
        <recommendedName>
            <fullName evidence="26">Shikimate kinase</fullName>
            <shortName evidence="26">SK</shortName>
            <ecNumber evidence="26">2.7.1.71</ecNumber>
        </recommendedName>
    </domain>
    <domain>
        <recommendedName>
            <fullName evidence="26">3-dehydroquinate dehydratase</fullName>
            <shortName evidence="26">3-dehydroquinase</shortName>
            <ecNumber evidence="26">4.2.1.10</ecNumber>
        </recommendedName>
    </domain>
    <domain>
        <recommendedName>
            <fullName evidence="26">Shikimate dehydrogenase</fullName>
            <ecNumber evidence="26">1.1.1.25</ecNumber>
        </recommendedName>
    </domain>
</protein>
<keyword evidence="19 26" id="KW-0057">Aromatic amino acid biosynthesis</keyword>
<feature type="domain" description="Enolpyruvate transferase" evidence="29">
    <location>
        <begin position="904"/>
        <end position="1318"/>
    </location>
</feature>
<comment type="similarity">
    <text evidence="7">Belongs to the EPSP synthase family.</text>
</comment>
<evidence type="ECO:0000256" key="27">
    <source>
        <dbReference type="SAM" id="Coils"/>
    </source>
</evidence>
<dbReference type="InterPro" id="IPR006151">
    <property type="entry name" value="Shikm_DH/Glu-tRNA_Rdtase"/>
</dbReference>
<comment type="similarity">
    <text evidence="4">In the 2nd section; belongs to the type-I 3-dehydroquinase family.</text>
</comment>
<dbReference type="SUPFAM" id="SSF56796">
    <property type="entry name" value="Dehydroquinate synthase-like"/>
    <property type="match status" value="1"/>
</dbReference>
<feature type="binding site" evidence="26">
    <location>
        <begin position="609"/>
        <end position="611"/>
    </location>
    <ligand>
        <name>NAD(+)</name>
        <dbReference type="ChEBI" id="CHEBI:57540"/>
    </ligand>
</feature>
<dbReference type="GO" id="GO:0003855">
    <property type="term" value="F:3-dehydroquinate dehydratase activity"/>
    <property type="evidence" value="ECO:0007669"/>
    <property type="project" value="UniProtKB-UniRule"/>
</dbReference>
<evidence type="ECO:0000256" key="24">
    <source>
        <dbReference type="ARBA" id="ARBA00048567"/>
    </source>
</evidence>
<comment type="similarity">
    <text evidence="5">Belongs to the RAD52 family.</text>
</comment>
<dbReference type="PRINTS" id="PR01100">
    <property type="entry name" value="SHIKIMTKNASE"/>
</dbReference>
<evidence type="ECO:0000256" key="25">
    <source>
        <dbReference type="ARBA" id="ARBA00054455"/>
    </source>
</evidence>
<feature type="binding site" evidence="26">
    <location>
        <position position="782"/>
    </location>
    <ligand>
        <name>Zn(2+)</name>
        <dbReference type="ChEBI" id="CHEBI:29105"/>
        <note>catalytic</note>
    </ligand>
</feature>
<comment type="catalytic activity">
    <reaction evidence="26">
        <text>7-phospho-2-dehydro-3-deoxy-D-arabino-heptonate = 3-dehydroquinate + phosphate</text>
        <dbReference type="Rhea" id="RHEA:21968"/>
        <dbReference type="ChEBI" id="CHEBI:32364"/>
        <dbReference type="ChEBI" id="CHEBI:43474"/>
        <dbReference type="ChEBI" id="CHEBI:58394"/>
        <dbReference type="EC" id="4.2.3.4"/>
    </reaction>
</comment>
<comment type="similarity">
    <text evidence="26">In the N-terminal section; belongs to the sugar phosphate cyclases superfamily. Dehydroquinate synthase family.</text>
</comment>
<comment type="similarity">
    <text evidence="26">In the 4th section; belongs to the type-I 3-dehydroquinase family.</text>
</comment>
<dbReference type="SUPFAM" id="SSF55205">
    <property type="entry name" value="EPT/RTPC-like"/>
    <property type="match status" value="1"/>
</dbReference>
<dbReference type="GO" id="GO:0006302">
    <property type="term" value="P:double-strand break repair"/>
    <property type="evidence" value="ECO:0007669"/>
    <property type="project" value="UniProtKB-ARBA"/>
</dbReference>
<evidence type="ECO:0000259" key="29">
    <source>
        <dbReference type="Pfam" id="PF00275"/>
    </source>
</evidence>
<comment type="pathway">
    <text evidence="26">Metabolic intermediate biosynthesis; chorismate biosynthesis; chorismate from D-erythrose 4-phosphate and phosphoenolpyruvate: step 4/7.</text>
</comment>
<feature type="binding site" evidence="26">
    <location>
        <position position="766"/>
    </location>
    <ligand>
        <name>Zn(2+)</name>
        <dbReference type="ChEBI" id="CHEBI:29105"/>
        <note>catalytic</note>
    </ligand>
</feature>
<dbReference type="EMBL" id="JQFK01000048">
    <property type="protein sequence ID" value="KGK36947.1"/>
    <property type="molecule type" value="Genomic_DNA"/>
</dbReference>
<feature type="binding site" evidence="26">
    <location>
        <begin position="634"/>
        <end position="635"/>
    </location>
    <ligand>
        <name>NAD(+)</name>
        <dbReference type="ChEBI" id="CHEBI:57540"/>
    </ligand>
</feature>
<evidence type="ECO:0000256" key="23">
    <source>
        <dbReference type="ARBA" id="ARBA00044633"/>
    </source>
</evidence>
<feature type="binding site" evidence="26">
    <location>
        <position position="685"/>
    </location>
    <ligand>
        <name>NAD(+)</name>
        <dbReference type="ChEBI" id="CHEBI:57540"/>
    </ligand>
</feature>
<dbReference type="FunFam" id="3.40.50.300:FF:001256">
    <property type="entry name" value="Pentafunctional AROM polypeptide"/>
    <property type="match status" value="1"/>
</dbReference>
<evidence type="ECO:0000256" key="9">
    <source>
        <dbReference type="ARBA" id="ARBA00022605"/>
    </source>
</evidence>
<sequence length="2269" mass="254149">MGIELRSAYGDTGIDCITLFHETNSSEDDLYNPEGSIYEVIPGNGEKTVRFKEALVTNDTSSEAESDVNSLVGKCTSAPHLMEMFVDNKSSVNNSGNSGVCKHRINTSQEECTSSCYENDLSCDDNISNEVFANTKSFDKEPSYLSSEKVQSLQFSQINFEPTYNLDSRKFKQPETKSKHQIKEPPLEEKTEIYKSNNQCKVLIPKDKNVALTAGGGIQETSHTLHKPPRRRGKKDWNEVSDTFRNESNPSTGSLRKRLLQKWRFQKKNKEPPQKIAELDEVVQSQSDTMGSLEDVCRKLQRENSELKRNYNRELQEKQTLCEKLYQTHLELDKAVVQLNVLRQTKKMDDTTIMSLNGILNSQSYLREQLECTKGLIETAQNKNAFLQELFMFISKKLNHIYRYTLAPAFFLIEDTLDISGDFLKGDSDHTIQDFVDMHLVLFKEIYEMTAIDEVKDIPVFQEKQKEMVAQIDCYFLRLNKIIATKMENLQAPIMVQEGHVQKVSILGTDSIHVGYKIQNHICTEIVTNLKSSTYVIITDTNLVKAGHLDRYKEAFLETISRVRPDARLLTYVISPGEANKNRVTKAAVEDYLLSEGCTRDTIIVAMGGGIIGDMIGYVAATFMRGVKFVQIPTTLLAMVDSSIGGKTAIDTPLGKNFIGAFWQPQYVMVDIAFLQTLPVREFINGMAEVIKTAAIWNETEFDRLESYTELFLQTINTRNSEGKVDLTPILDHVFKLVLESIKVKAEVVTLDEREGGLRNLLNFGHSIGHAYEAILTPQALHGECVAIGSIKEAELSRYLGILPPVAVSRLRKCFEGYGLPVSIHDKVLRKRTNNKVCPVDVLLKKMAIDKKNDGSKKKVVLLKKIGECYEPSASYVNDEDLRVILTEEIQVYPFELDSKKNVIVTPPGSKSISNRALILAALGKGQCKLKNLLHSDDTQHMLSAVSAMKGAEITWEDNGETVVLNGNGGKLVTTEETIYLGNAGTASRFLTTIACLVGVNGDLNTIKLTGNSRMQERPNGPLIDALRANGAEIECLNKEGSLPIVVKCGKGLKGGRIELAATVSSQYVSSILLAAPYAQNPVTLSLVGGKPISQLYIDMTIRMMSAFGIEVKKSATEEYTYEIPLGHYVNPPEYVIESDASSATYPLAYAAMTGTKCTIPNIGSSSLQGDARFAVEYHRPRTSFRYIEALKHVDMEPMTDAFLTATVVAAIANDPGNATTITGIANQRVKECNRIAAMRIELAKFGVIASELDDGIVIHGIDYKDLKAPEEPGVHSYDDHRVAMSFSLLAGMVQNGPVIIQERYCTSKTWPGWWDILHTKLGVRLDGYEPKDFAESDSKGKLPPKNGNKSIILVGMRAAGKSTMSQVISSTTGFDILDIDHYFEKKIGKTIKEFVEANSWDEFRKQELETFKEVLEKHSRNTIISTGGGIVEIPEAREILIKYKKDGIVLHLHRDVQQMVEFLNEKDTERPAYTEEISSVWKRRKPWYEAVSNYFFYLPHCNNNDELSHLKKTMGLFIDEIIGDPAPVPNSRSYFVCLTYPDLKEGNALENLSKITSGADAVELRVDLLKSYNHDFVAEQIALLRNHTEIPIIFTLRTVSQGGKFPDSEYERISELTELAFKMGVAYVDMELSLPESLFSTLVANKRFTRIIGSHHDFSGEFKWDNSEWENKYNFAVNSNVDIIKFVGTALEFTDNFVLEAFRKTHTAKPLIAINMRRLGQLSRIVNPLLTPVTHPLLPNSAAPGQLSIKQINQSLYIIGGLSPKKFAVVGSPVSHSRSPALHTKGYELFGLPYEFSKFETDDANKVYNELVKDPEFGGCAITIPLKMDMLKYATELSDSARIIGAINTFYPLGDGKYYGTNTDWIGITESFKNNGVYGSAMKGLIIGGGGTSRAAVYAFKQMGCKKIYMLNRTVSKLQEIKDSFPSDYNIEILDSSSVPNIENIDLVVSTVPANVDLDPEFTSNIRHVLSKGSGPKAFIEAAYKPLVTPLMTIANEEFMWNVIPGREMLVNQGIAQFQEFCGIKPPYDEVFEAVTSEYSFLVNVSMTIYHKVDTPTTYQETTLLNQYNNRKPESTAIKEEKLVWFPDITTWSIEEIERLKGAITGRLASKWSVDQTTRFYRYIDRYIGDRLQRGKRVFPSRSKDQNDLGVGIKILIEAANKAFGYNNWMTCVGESIIVEYAGTINEGNVAFVNKLRLETSVKLTLADNTVIEKIGAGRASNLNREIAFRKVKKESVSDALKKCFTELVILLFDYEDKVKSGYYEKYR</sequence>
<dbReference type="NCBIfam" id="TIGR01809">
    <property type="entry name" value="Shik-DH-AROM"/>
    <property type="match status" value="1"/>
</dbReference>
<feature type="region of interest" description="Shikimate dehydrogenase" evidence="26">
    <location>
        <begin position="1765"/>
        <end position="2269"/>
    </location>
</feature>
<dbReference type="GO" id="GO:0005737">
    <property type="term" value="C:cytoplasm"/>
    <property type="evidence" value="ECO:0007669"/>
    <property type="project" value="UniProtKB-SubCell"/>
</dbReference>
<keyword evidence="21 26" id="KW-0456">Lyase</keyword>
<dbReference type="Gene3D" id="3.40.50.10860">
    <property type="entry name" value="Leucine Dehydrogenase, chain A, domain 1"/>
    <property type="match status" value="1"/>
</dbReference>
<dbReference type="Pfam" id="PF01202">
    <property type="entry name" value="SKI"/>
    <property type="match status" value="1"/>
</dbReference>
<evidence type="ECO:0000256" key="5">
    <source>
        <dbReference type="ARBA" id="ARBA00006638"/>
    </source>
</evidence>
<feature type="compositionally biased region" description="Basic residues" evidence="28">
    <location>
        <begin position="224"/>
        <end position="234"/>
    </location>
</feature>
<evidence type="ECO:0000256" key="13">
    <source>
        <dbReference type="ARBA" id="ARBA00022763"/>
    </source>
</evidence>
<dbReference type="InterPro" id="IPR001381">
    <property type="entry name" value="DHquinase_I"/>
</dbReference>
<evidence type="ECO:0000256" key="1">
    <source>
        <dbReference type="ARBA" id="ARBA00004496"/>
    </source>
</evidence>
<dbReference type="Pfam" id="PF04098">
    <property type="entry name" value="Rad52_Rad22"/>
    <property type="match status" value="1"/>
</dbReference>
<name>A0A099NYH6_PICKU</name>
<comment type="cofactor">
    <cofactor evidence="26">
        <name>Zn(2+)</name>
        <dbReference type="ChEBI" id="CHEBI:29105"/>
    </cofactor>
    <text evidence="26">Binds 2 Zn(2+) ions per subunit.</text>
</comment>
<feature type="domain" description="3-dehydroquinate synthase N-terminal" evidence="31">
    <location>
        <begin position="572"/>
        <end position="684"/>
    </location>
</feature>
<dbReference type="InterPro" id="IPR036968">
    <property type="entry name" value="Enolpyruvate_Tfrase_sf"/>
</dbReference>
<evidence type="ECO:0000256" key="2">
    <source>
        <dbReference type="ARBA" id="ARBA00004811"/>
    </source>
</evidence>
<dbReference type="Proteomes" id="UP000029867">
    <property type="component" value="Unassembled WGS sequence"/>
</dbReference>
<feature type="binding site" evidence="26">
    <location>
        <position position="689"/>
    </location>
    <ligand>
        <name>Zn(2+)</name>
        <dbReference type="ChEBI" id="CHEBI:29105"/>
        <note>catalytic</note>
    </ligand>
</feature>
<feature type="binding site" evidence="26">
    <location>
        <begin position="540"/>
        <end position="542"/>
    </location>
    <ligand>
        <name>NAD(+)</name>
        <dbReference type="ChEBI" id="CHEBI:57540"/>
    </ligand>
</feature>
<comment type="catalytic activity">
    <reaction evidence="24 26">
        <text>shikimate + ATP = 3-phosphoshikimate + ADP + H(+)</text>
        <dbReference type="Rhea" id="RHEA:13121"/>
        <dbReference type="ChEBI" id="CHEBI:15378"/>
        <dbReference type="ChEBI" id="CHEBI:30616"/>
        <dbReference type="ChEBI" id="CHEBI:36208"/>
        <dbReference type="ChEBI" id="CHEBI:145989"/>
        <dbReference type="ChEBI" id="CHEBI:456216"/>
        <dbReference type="EC" id="2.7.1.71"/>
    </reaction>
</comment>
<dbReference type="InterPro" id="IPR001986">
    <property type="entry name" value="Enolpyruvate_Tfrase_dom"/>
</dbReference>
<dbReference type="InterPro" id="IPR013708">
    <property type="entry name" value="Shikimate_DH-bd_N"/>
</dbReference>
<organism evidence="34 35">
    <name type="scientific">Pichia kudriavzevii</name>
    <name type="common">Yeast</name>
    <name type="synonym">Issatchenkia orientalis</name>
    <dbReference type="NCBI Taxonomy" id="4909"/>
    <lineage>
        <taxon>Eukaryota</taxon>
        <taxon>Fungi</taxon>
        <taxon>Dikarya</taxon>
        <taxon>Ascomycota</taxon>
        <taxon>Saccharomycotina</taxon>
        <taxon>Pichiomycetes</taxon>
        <taxon>Pichiales</taxon>
        <taxon>Pichiaceae</taxon>
        <taxon>Pichia</taxon>
    </lineage>
</organism>
<feature type="binding site" evidence="26">
    <location>
        <begin position="674"/>
        <end position="677"/>
    </location>
    <ligand>
        <name>NAD(+)</name>
        <dbReference type="ChEBI" id="CHEBI:57540"/>
    </ligand>
</feature>
<dbReference type="InterPro" id="IPR016037">
    <property type="entry name" value="DHQ_synth_AroB"/>
</dbReference>
<feature type="region of interest" description="Disordered" evidence="28">
    <location>
        <begin position="220"/>
        <end position="253"/>
    </location>
</feature>
<feature type="compositionally biased region" description="Basic and acidic residues" evidence="28">
    <location>
        <begin position="235"/>
        <end position="245"/>
    </location>
</feature>
<dbReference type="FunFam" id="1.20.1090.10:FF:000007">
    <property type="entry name" value="Pentafunctional AROM polypeptide"/>
    <property type="match status" value="1"/>
</dbReference>
<dbReference type="PANTHER" id="PTHR21090">
    <property type="entry name" value="AROM/DEHYDROQUINATE SYNTHASE"/>
    <property type="match status" value="1"/>
</dbReference>
<dbReference type="SUPFAM" id="SSF52540">
    <property type="entry name" value="P-loop containing nucleoside triphosphate hydrolases"/>
    <property type="match status" value="1"/>
</dbReference>
<dbReference type="NCBIfam" id="TIGR01357">
    <property type="entry name" value="aroB"/>
    <property type="match status" value="1"/>
</dbReference>
<feature type="active site" description="Proton acceptor; for 3-dehydroquinate synthase activity" evidence="26">
    <location>
        <position position="755"/>
    </location>
</feature>
<dbReference type="UniPathway" id="UPA00053">
    <property type="reaction ID" value="UER00085"/>
</dbReference>
<dbReference type="InterPro" id="IPR008289">
    <property type="entry name" value="Pentafunct_AroM"/>
</dbReference>
<dbReference type="EC" id="4.2.1.10" evidence="26"/>
<evidence type="ECO:0000256" key="10">
    <source>
        <dbReference type="ARBA" id="ARBA00022679"/>
    </source>
</evidence>
<dbReference type="GO" id="GO:0004764">
    <property type="term" value="F:shikimate 3-dehydrogenase (NADP+) activity"/>
    <property type="evidence" value="ECO:0007669"/>
    <property type="project" value="UniProtKB-UniRule"/>
</dbReference>
<dbReference type="Pfam" id="PF08501">
    <property type="entry name" value="Shikimate_dh_N"/>
    <property type="match status" value="1"/>
</dbReference>
<dbReference type="EC" id="4.2.3.4" evidence="26"/>
<dbReference type="HOGENOM" id="CLU_001201_1_1_1"/>
<dbReference type="InterPro" id="IPR018508">
    <property type="entry name" value="3-dehydroquinate_DH_AS"/>
</dbReference>
<comment type="function">
    <text evidence="25 26">The AROM polypeptide catalyzes 5 consecutive enzymatic reactions in prechorismate polyaromatic amino acid biosynthesis.</text>
</comment>
<feature type="binding site" evidence="26">
    <location>
        <position position="625"/>
    </location>
    <ligand>
        <name>7-phospho-2-dehydro-3-deoxy-D-arabino-heptonate</name>
        <dbReference type="ChEBI" id="CHEBI:58394"/>
    </ligand>
</feature>
<dbReference type="eggNOG" id="KOG0692">
    <property type="taxonomic scope" value="Eukaryota"/>
</dbReference>
<comment type="similarity">
    <text evidence="26">In the C-terminal section; belongs to the shikimate dehydrogenase family.</text>
</comment>
<dbReference type="SUPFAM" id="SSF54768">
    <property type="entry name" value="dsRNA-binding domain-like"/>
    <property type="match status" value="1"/>
</dbReference>
<feature type="binding site" evidence="26">
    <location>
        <position position="614"/>
    </location>
    <ligand>
        <name>NAD(+)</name>
        <dbReference type="ChEBI" id="CHEBI:57540"/>
    </ligand>
</feature>
<keyword evidence="10 26" id="KW-0808">Transferase</keyword>
<dbReference type="CDD" id="cd00502">
    <property type="entry name" value="DHQase_I"/>
    <property type="match status" value="1"/>
</dbReference>
<evidence type="ECO:0000256" key="15">
    <source>
        <dbReference type="ARBA" id="ARBA00022833"/>
    </source>
</evidence>
<dbReference type="InterPro" id="IPR056179">
    <property type="entry name" value="DHQS_C"/>
</dbReference>
<comment type="caution">
    <text evidence="34">The sequence shown here is derived from an EMBL/GenBank/DDBJ whole genome shotgun (WGS) entry which is preliminary data.</text>
</comment>
<evidence type="ECO:0000259" key="30">
    <source>
        <dbReference type="Pfam" id="PF01488"/>
    </source>
</evidence>
<evidence type="ECO:0000256" key="7">
    <source>
        <dbReference type="ARBA" id="ARBA00009948"/>
    </source>
</evidence>
<keyword evidence="22 26" id="KW-0511">Multifunctional enzyme</keyword>
<dbReference type="VEuPathDB" id="FungiDB:C5L36_0A08400"/>
<dbReference type="InterPro" id="IPR013792">
    <property type="entry name" value="RNA3'P_cycl/enolpyr_Trfase_a/b"/>
</dbReference>
<evidence type="ECO:0000256" key="19">
    <source>
        <dbReference type="ARBA" id="ARBA00023141"/>
    </source>
</evidence>
<comment type="catalytic activity">
    <reaction evidence="23">
        <text>3-phosphoshikimate + phosphoenolpyruvate = 5-O-(1-carboxyvinyl)-3-phosphoshikimate + phosphate</text>
        <dbReference type="Rhea" id="RHEA:21256"/>
        <dbReference type="ChEBI" id="CHEBI:43474"/>
        <dbReference type="ChEBI" id="CHEBI:57701"/>
        <dbReference type="ChEBI" id="CHEBI:58702"/>
        <dbReference type="ChEBI" id="CHEBI:145989"/>
        <dbReference type="EC" id="2.5.1.19"/>
    </reaction>
    <physiologicalReaction direction="left-to-right" evidence="23">
        <dbReference type="Rhea" id="RHEA:21257"/>
    </physiologicalReaction>
</comment>
<dbReference type="InterPro" id="IPR030960">
    <property type="entry name" value="DHQS/DOIS_N"/>
</dbReference>
<dbReference type="HAMAP" id="MF_00109">
    <property type="entry name" value="Shikimate_kinase"/>
    <property type="match status" value="1"/>
</dbReference>
<dbReference type="InterPro" id="IPR031322">
    <property type="entry name" value="Shikimate/glucono_kinase"/>
</dbReference>
<comment type="pathway">
    <text evidence="3 26">Metabolic intermediate biosynthesis; chorismate biosynthesis; chorismate from D-erythrose 4-phosphate and phosphoenolpyruvate: step 5/7.</text>
</comment>
<feature type="active site" description="Proton acceptor; for 3-dehydroquinate synthase activity" evidence="26">
    <location>
        <position position="770"/>
    </location>
</feature>
<dbReference type="InterPro" id="IPR036291">
    <property type="entry name" value="NAD(P)-bd_dom_sf"/>
</dbReference>
<comment type="catalytic activity">
    <reaction evidence="26">
        <text>3-dehydroquinate = 3-dehydroshikimate + H2O</text>
        <dbReference type="Rhea" id="RHEA:21096"/>
        <dbReference type="ChEBI" id="CHEBI:15377"/>
        <dbReference type="ChEBI" id="CHEBI:16630"/>
        <dbReference type="ChEBI" id="CHEBI:32364"/>
        <dbReference type="EC" id="4.2.1.10"/>
    </reaction>
</comment>
<dbReference type="InterPro" id="IPR023193">
    <property type="entry name" value="EPSP_synthase_CS"/>
</dbReference>
<keyword evidence="11 26" id="KW-0479">Metal-binding</keyword>
<evidence type="ECO:0000256" key="16">
    <source>
        <dbReference type="ARBA" id="ARBA00022840"/>
    </source>
</evidence>
<feature type="binding site" evidence="26">
    <location>
        <position position="766"/>
    </location>
    <ligand>
        <name>7-phospho-2-dehydro-3-deoxy-D-arabino-heptonate</name>
        <dbReference type="ChEBI" id="CHEBI:58394"/>
    </ligand>
</feature>
<keyword evidence="17 26" id="KW-0521">NADP</keyword>
<proteinExistence type="inferred from homology"/>
<dbReference type="CDD" id="cd01556">
    <property type="entry name" value="EPSP_synthase"/>
    <property type="match status" value="1"/>
</dbReference>
<comment type="similarity">
    <text evidence="6">In the N-terminal section; belongs to the shikimate kinase family.</text>
</comment>
<evidence type="ECO:0000256" key="22">
    <source>
        <dbReference type="ARBA" id="ARBA00023268"/>
    </source>
</evidence>
<dbReference type="NCBIfam" id="TIGR01093">
    <property type="entry name" value="aroD"/>
    <property type="match status" value="1"/>
</dbReference>
<feature type="domain" description="Shikimate dehydrogenase substrate binding N-terminal" evidence="32">
    <location>
        <begin position="1770"/>
        <end position="1850"/>
    </location>
</feature>
<dbReference type="InterPro" id="IPR013785">
    <property type="entry name" value="Aldolase_TIM"/>
</dbReference>
<dbReference type="Gene3D" id="3.20.20.70">
    <property type="entry name" value="Aldolase class I"/>
    <property type="match status" value="1"/>
</dbReference>
<dbReference type="SUPFAM" id="SSF51569">
    <property type="entry name" value="Aldolase"/>
    <property type="match status" value="1"/>
</dbReference>
<dbReference type="Gene3D" id="3.40.50.720">
    <property type="entry name" value="NAD(P)-binding Rossmann-like Domain"/>
    <property type="match status" value="1"/>
</dbReference>
<keyword evidence="13" id="KW-0227">DNA damage</keyword>
<feature type="binding site" evidence="26">
    <location>
        <position position="851"/>
    </location>
    <ligand>
        <name>7-phospho-2-dehydro-3-deoxy-D-arabino-heptonate</name>
        <dbReference type="ChEBI" id="CHEBI:58394"/>
    </ligand>
</feature>
<feature type="binding site" evidence="26">
    <location>
        <begin position="759"/>
        <end position="763"/>
    </location>
    <ligand>
        <name>7-phospho-2-dehydro-3-deoxy-D-arabino-heptonate</name>
        <dbReference type="ChEBI" id="CHEBI:58394"/>
    </ligand>
</feature>
<dbReference type="EC" id="1.1.1.25" evidence="26"/>
<keyword evidence="14 26" id="KW-0418">Kinase</keyword>
<evidence type="ECO:0000256" key="11">
    <source>
        <dbReference type="ARBA" id="ARBA00022723"/>
    </source>
</evidence>
<evidence type="ECO:0000259" key="33">
    <source>
        <dbReference type="Pfam" id="PF24621"/>
    </source>
</evidence>
<keyword evidence="18 26" id="KW-0560">Oxidoreductase</keyword>
<dbReference type="EC" id="2.7.1.71" evidence="26"/>
<dbReference type="Gene3D" id="1.20.1090.10">
    <property type="entry name" value="Dehydroquinate synthase-like - alpha domain"/>
    <property type="match status" value="1"/>
</dbReference>
<evidence type="ECO:0000256" key="4">
    <source>
        <dbReference type="ARBA" id="ARBA00006477"/>
    </source>
</evidence>
<feature type="active site" description="For EPSP synthase activity" evidence="26">
    <location>
        <position position="1306"/>
    </location>
</feature>
<dbReference type="InterPro" id="IPR000623">
    <property type="entry name" value="Shikimate_kinase/TSH1"/>
</dbReference>
<dbReference type="InterPro" id="IPR042525">
    <property type="entry name" value="Rad52_Rad59_Rad22_sf"/>
</dbReference>
<dbReference type="InterPro" id="IPR027417">
    <property type="entry name" value="P-loop_NTPase"/>
</dbReference>
<dbReference type="HAMAP" id="MF_03143">
    <property type="entry name" value="Pentafunct_AroM"/>
    <property type="match status" value="1"/>
</dbReference>
<comment type="catalytic activity">
    <reaction evidence="26">
        <text>shikimate + NADP(+) = 3-dehydroshikimate + NADPH + H(+)</text>
        <dbReference type="Rhea" id="RHEA:17737"/>
        <dbReference type="ChEBI" id="CHEBI:15378"/>
        <dbReference type="ChEBI" id="CHEBI:16630"/>
        <dbReference type="ChEBI" id="CHEBI:36208"/>
        <dbReference type="ChEBI" id="CHEBI:57783"/>
        <dbReference type="ChEBI" id="CHEBI:58349"/>
        <dbReference type="EC" id="1.1.1.25"/>
    </reaction>
</comment>
<evidence type="ECO:0000256" key="14">
    <source>
        <dbReference type="ARBA" id="ARBA00022777"/>
    </source>
</evidence>
<dbReference type="GO" id="GO:0003866">
    <property type="term" value="F:3-phosphoshikimate 1-carboxyvinyltransferase activity"/>
    <property type="evidence" value="ECO:0007669"/>
    <property type="project" value="UniProtKB-UniRule"/>
</dbReference>
<dbReference type="GO" id="GO:0003856">
    <property type="term" value="F:3-dehydroquinate synthase activity"/>
    <property type="evidence" value="ECO:0007669"/>
    <property type="project" value="UniProtKB-UniRule"/>
</dbReference>
<dbReference type="Gene3D" id="3.40.50.300">
    <property type="entry name" value="P-loop containing nucleotide triphosphate hydrolases"/>
    <property type="match status" value="1"/>
</dbReference>
<keyword evidence="16 26" id="KW-0067">ATP-binding</keyword>
<dbReference type="Gene3D" id="3.40.50.1970">
    <property type="match status" value="1"/>
</dbReference>
<dbReference type="GO" id="GO:0008652">
    <property type="term" value="P:amino acid biosynthetic process"/>
    <property type="evidence" value="ECO:0007669"/>
    <property type="project" value="UniProtKB-KW"/>
</dbReference>
<dbReference type="GO" id="GO:0009423">
    <property type="term" value="P:chorismate biosynthetic process"/>
    <property type="evidence" value="ECO:0007669"/>
    <property type="project" value="UniProtKB-UniRule"/>
</dbReference>
<feature type="domain" description="Quinate/shikimate 5-dehydrogenase/glutamyl-tRNA reductase" evidence="30">
    <location>
        <begin position="1884"/>
        <end position="1955"/>
    </location>
</feature>
<dbReference type="GO" id="GO:0005524">
    <property type="term" value="F:ATP binding"/>
    <property type="evidence" value="ECO:0007669"/>
    <property type="project" value="UniProtKB-UniRule"/>
</dbReference>
<comment type="pathway">
    <text evidence="26">Metabolic intermediate biosynthesis; chorismate biosynthesis; chorismate from D-erythrose 4-phosphate and phosphoenolpyruvate: step 2/7.</text>
</comment>
<evidence type="ECO:0000256" key="28">
    <source>
        <dbReference type="SAM" id="MobiDB-lite"/>
    </source>
</evidence>
<feature type="coiled-coil region" evidence="27">
    <location>
        <begin position="290"/>
        <end position="328"/>
    </location>
</feature>
<evidence type="ECO:0000256" key="12">
    <source>
        <dbReference type="ARBA" id="ARBA00022741"/>
    </source>
</evidence>
<feature type="region of interest" description="3-dehydroquinate synthase" evidence="26">
    <location>
        <begin position="1"/>
        <end position="879"/>
    </location>
</feature>
<dbReference type="Pfam" id="PF01488">
    <property type="entry name" value="Shikimate_DH"/>
    <property type="match status" value="1"/>
</dbReference>
<comment type="subcellular location">
    <subcellularLocation>
        <location evidence="1 26">Cytoplasm</location>
    </subcellularLocation>
</comment>
<dbReference type="PROSITE" id="PS00104">
    <property type="entry name" value="EPSP_SYNTHASE_1"/>
    <property type="match status" value="1"/>
</dbReference>
<dbReference type="CDD" id="cd01065">
    <property type="entry name" value="NAD_bind_Shikimate_DH"/>
    <property type="match status" value="1"/>
</dbReference>
<feature type="binding site" evidence="26">
    <location>
        <position position="782"/>
    </location>
    <ligand>
        <name>7-phospho-2-dehydro-3-deoxy-D-arabino-heptonate</name>
        <dbReference type="ChEBI" id="CHEBI:58394"/>
    </ligand>
</feature>
<evidence type="ECO:0000259" key="32">
    <source>
        <dbReference type="Pfam" id="PF08501"/>
    </source>
</evidence>
<dbReference type="HAMAP" id="MF_00210">
    <property type="entry name" value="EPSP_synth"/>
    <property type="match status" value="1"/>
</dbReference>
<feature type="binding site" evidence="26">
    <location>
        <position position="641"/>
    </location>
    <ligand>
        <name>7-phospho-2-dehydro-3-deoxy-D-arabino-heptonate</name>
        <dbReference type="ChEBI" id="CHEBI:58394"/>
    </ligand>
</feature>
<reference evidence="35" key="1">
    <citation type="journal article" date="2014" name="Microb. Cell Fact.">
        <title>Exploiting Issatchenkia orientalis SD108 for succinic acid production.</title>
        <authorList>
            <person name="Xiao H."/>
            <person name="Shao Z."/>
            <person name="Jiang Y."/>
            <person name="Dole S."/>
            <person name="Zhao H."/>
        </authorList>
    </citation>
    <scope>NUCLEOTIDE SEQUENCE [LARGE SCALE GENOMIC DNA]</scope>
    <source>
        <strain evidence="35">SD108</strain>
    </source>
</reference>
<keyword evidence="15 26" id="KW-0862">Zinc</keyword>
<dbReference type="InterPro" id="IPR010110">
    <property type="entry name" value="Shikimate_DH_AroM-type"/>
</dbReference>
<dbReference type="Pfam" id="PF01761">
    <property type="entry name" value="DHQ_synthase"/>
    <property type="match status" value="1"/>
</dbReference>
<dbReference type="FunFam" id="3.40.50.1970:FF:000007">
    <property type="entry name" value="Pentafunctional AROM polypeptide"/>
    <property type="match status" value="1"/>
</dbReference>
<evidence type="ECO:0000259" key="31">
    <source>
        <dbReference type="Pfam" id="PF01761"/>
    </source>
</evidence>
<feature type="binding site" evidence="26">
    <location>
        <begin position="1356"/>
        <end position="1363"/>
    </location>
    <ligand>
        <name>ATP</name>
        <dbReference type="ChEBI" id="CHEBI:30616"/>
    </ligand>
</feature>
<dbReference type="GO" id="GO:0046872">
    <property type="term" value="F:metal ion binding"/>
    <property type="evidence" value="ECO:0007669"/>
    <property type="project" value="UniProtKB-UniRule"/>
</dbReference>
<feature type="domain" description="3-dehydroquinate synthase C-terminal" evidence="33">
    <location>
        <begin position="686"/>
        <end position="853"/>
    </location>
</feature>
<dbReference type="eggNOG" id="KOG4141">
    <property type="taxonomic scope" value="Eukaryota"/>
</dbReference>
<dbReference type="FunFam" id="3.65.10.10:FF:000007">
    <property type="entry name" value="Pentafunctional AROM polypeptide"/>
    <property type="match status" value="1"/>
</dbReference>
<feature type="active site" description="Schiff-base intermediate with substrate; for 3-dehydroquinate dehydratase activity" evidence="26">
    <location>
        <position position="1686"/>
    </location>
</feature>
<dbReference type="InterPro" id="IPR046346">
    <property type="entry name" value="Aminoacid_DH-like_N_sf"/>
</dbReference>
<evidence type="ECO:0000313" key="35">
    <source>
        <dbReference type="Proteomes" id="UP000029867"/>
    </source>
</evidence>
<dbReference type="FunFam" id="3.20.20.70:FF:000135">
    <property type="entry name" value="Pentafunctional AROM polypeptide"/>
    <property type="match status" value="1"/>
</dbReference>
<evidence type="ECO:0000256" key="26">
    <source>
        <dbReference type="HAMAP-Rule" id="MF_03143"/>
    </source>
</evidence>
<comment type="pathway">
    <text evidence="26">Metabolic intermediate biosynthesis; chorismate biosynthesis; chorismate from D-erythrose 4-phosphate and phosphoenolpyruvate: step 3/7.</text>
</comment>
<accession>A0A099NYH6</accession>
<comment type="pathway">
    <text evidence="2 26">Metabolic intermediate biosynthesis; chorismate biosynthesis; chorismate from D-erythrose 4-phosphate and phosphoenolpyruvate: step 6/7.</text>
</comment>
<keyword evidence="20" id="KW-0234">DNA repair</keyword>
<evidence type="ECO:0000256" key="8">
    <source>
        <dbReference type="ARBA" id="ARBA00022490"/>
    </source>
</evidence>
<dbReference type="PANTHER" id="PTHR21090:SF5">
    <property type="entry name" value="PENTAFUNCTIONAL AROM POLYPEPTIDE"/>
    <property type="match status" value="1"/>
</dbReference>
<feature type="binding site" evidence="26">
    <location>
        <position position="657"/>
    </location>
    <ligand>
        <name>7-phospho-2-dehydro-3-deoxy-D-arabino-heptonate</name>
        <dbReference type="ChEBI" id="CHEBI:58394"/>
    </ligand>
</feature>
<evidence type="ECO:0000313" key="34">
    <source>
        <dbReference type="EMBL" id="KGK36947.1"/>
    </source>
</evidence>
<dbReference type="PROSITE" id="PS00885">
    <property type="entry name" value="EPSP_SYNTHASE_2"/>
    <property type="match status" value="1"/>
</dbReference>
<evidence type="ECO:0000256" key="17">
    <source>
        <dbReference type="ARBA" id="ARBA00022857"/>
    </source>
</evidence>
<evidence type="ECO:0000256" key="18">
    <source>
        <dbReference type="ARBA" id="ARBA00023002"/>
    </source>
</evidence>
<dbReference type="InterPro" id="IPR041247">
    <property type="entry name" value="Rad52_fam"/>
</dbReference>
<feature type="binding site" evidence="26">
    <location>
        <position position="745"/>
    </location>
    <ligand>
        <name>7-phospho-2-dehydro-3-deoxy-D-arabino-heptonate</name>
        <dbReference type="ChEBI" id="CHEBI:58394"/>
    </ligand>
</feature>
<dbReference type="InterPro" id="IPR023000">
    <property type="entry name" value="Shikimate_kinase_CS"/>
</dbReference>
<dbReference type="VEuPathDB" id="FungiDB:C5L36_0A08420"/>
<feature type="active site" description="Proton acceptor; for 3-dehydroquinate dehydratase activity" evidence="26">
    <location>
        <position position="1657"/>
    </location>
</feature>
<feature type="binding site" evidence="26">
    <location>
        <position position="656"/>
    </location>
    <ligand>
        <name>NAD(+)</name>
        <dbReference type="ChEBI" id="CHEBI:57540"/>
    </ligand>
</feature>
<dbReference type="Gene3D" id="3.30.390.80">
    <property type="entry name" value="DNA repair protein Rad52/59/22"/>
    <property type="match status" value="1"/>
</dbReference>
<dbReference type="NCBIfam" id="TIGR01356">
    <property type="entry name" value="aroA"/>
    <property type="match status" value="1"/>
</dbReference>
<evidence type="ECO:0000256" key="6">
    <source>
        <dbReference type="ARBA" id="ARBA00009349"/>
    </source>
</evidence>
<comment type="similarity">
    <text evidence="26">In the 3rd section; belongs to the shikimate kinase family.</text>
</comment>
<dbReference type="VEuPathDB" id="FungiDB:C5L36_0A08410"/>
<keyword evidence="9 26" id="KW-0028">Amino-acid biosynthesis</keyword>
<dbReference type="SUPFAM" id="SSF53223">
    <property type="entry name" value="Aminoacid dehydrogenase-like, N-terminal domain"/>
    <property type="match status" value="1"/>
</dbReference>
<dbReference type="CDD" id="cd08195">
    <property type="entry name" value="DHQS"/>
    <property type="match status" value="1"/>
</dbReference>